<gene>
    <name evidence="1" type="ORF">MILVUS5_LOCUS39820</name>
</gene>
<sequence>MLEKGISVSSDSGGQWCVADIGASESDLQAALDYACNTGGADCSQIQPGAICYEPNTLIGHASYAFNDYYQKNPIPTSCVFGGTAKFTSQDPKIDYKIVINAILINKLAGNGECHYASYSSSLSPPMPMSGESQPSPPSLGGYPWSPPTFGDCPPGFATPPQGSDSAPTALHSLSLLFTCLLVSLQVANHIYTEKKLW</sequence>
<name>A0ACB0M9I5_TRIPR</name>
<organism evidence="1 2">
    <name type="scientific">Trifolium pratense</name>
    <name type="common">Red clover</name>
    <dbReference type="NCBI Taxonomy" id="57577"/>
    <lineage>
        <taxon>Eukaryota</taxon>
        <taxon>Viridiplantae</taxon>
        <taxon>Streptophyta</taxon>
        <taxon>Embryophyta</taxon>
        <taxon>Tracheophyta</taxon>
        <taxon>Spermatophyta</taxon>
        <taxon>Magnoliopsida</taxon>
        <taxon>eudicotyledons</taxon>
        <taxon>Gunneridae</taxon>
        <taxon>Pentapetalae</taxon>
        <taxon>rosids</taxon>
        <taxon>fabids</taxon>
        <taxon>Fabales</taxon>
        <taxon>Fabaceae</taxon>
        <taxon>Papilionoideae</taxon>
        <taxon>50 kb inversion clade</taxon>
        <taxon>NPAAA clade</taxon>
        <taxon>Hologalegina</taxon>
        <taxon>IRL clade</taxon>
        <taxon>Trifolieae</taxon>
        <taxon>Trifolium</taxon>
    </lineage>
</organism>
<dbReference type="EMBL" id="CASHSV030000823">
    <property type="protein sequence ID" value="CAJ2677270.1"/>
    <property type="molecule type" value="Genomic_DNA"/>
</dbReference>
<dbReference type="Proteomes" id="UP001177021">
    <property type="component" value="Unassembled WGS sequence"/>
</dbReference>
<comment type="caution">
    <text evidence="1">The sequence shown here is derived from an EMBL/GenBank/DDBJ whole genome shotgun (WGS) entry which is preliminary data.</text>
</comment>
<keyword evidence="2" id="KW-1185">Reference proteome</keyword>
<accession>A0ACB0M9I5</accession>
<reference evidence="1" key="1">
    <citation type="submission" date="2023-10" db="EMBL/GenBank/DDBJ databases">
        <authorList>
            <person name="Rodriguez Cubillos JULIANA M."/>
            <person name="De Vega J."/>
        </authorList>
    </citation>
    <scope>NUCLEOTIDE SEQUENCE</scope>
</reference>
<evidence type="ECO:0000313" key="1">
    <source>
        <dbReference type="EMBL" id="CAJ2677270.1"/>
    </source>
</evidence>
<proteinExistence type="predicted"/>
<evidence type="ECO:0000313" key="2">
    <source>
        <dbReference type="Proteomes" id="UP001177021"/>
    </source>
</evidence>
<protein>
    <submittedName>
        <fullName evidence="1">Uncharacterized protein</fullName>
    </submittedName>
</protein>